<protein>
    <submittedName>
        <fullName evidence="2">VOC family protein</fullName>
    </submittedName>
</protein>
<dbReference type="EMBL" id="JBHSMX010000066">
    <property type="protein sequence ID" value="MFC5524110.1"/>
    <property type="molecule type" value="Genomic_DNA"/>
</dbReference>
<accession>A0ABW0QIE5</accession>
<feature type="domain" description="Glyoxalase-like" evidence="1">
    <location>
        <begin position="8"/>
        <end position="194"/>
    </location>
</feature>
<evidence type="ECO:0000313" key="2">
    <source>
        <dbReference type="EMBL" id="MFC5524110.1"/>
    </source>
</evidence>
<name>A0ABW0QIE5_9BURK</name>
<dbReference type="Pfam" id="PF13468">
    <property type="entry name" value="Glyoxalase_3"/>
    <property type="match status" value="1"/>
</dbReference>
<dbReference type="Gene3D" id="3.10.180.10">
    <property type="entry name" value="2,3-Dihydroxybiphenyl 1,2-Dioxygenase, domain 1"/>
    <property type="match status" value="1"/>
</dbReference>
<gene>
    <name evidence="2" type="ORF">ACFPP7_24840</name>
</gene>
<comment type="caution">
    <text evidence="2">The sequence shown here is derived from an EMBL/GenBank/DDBJ whole genome shotgun (WGS) entry which is preliminary data.</text>
</comment>
<dbReference type="InterPro" id="IPR029068">
    <property type="entry name" value="Glyas_Bleomycin-R_OHBP_Dase"/>
</dbReference>
<organism evidence="2 3">
    <name type="scientific">Polaromonas jejuensis</name>
    <dbReference type="NCBI Taxonomy" id="457502"/>
    <lineage>
        <taxon>Bacteria</taxon>
        <taxon>Pseudomonadati</taxon>
        <taxon>Pseudomonadota</taxon>
        <taxon>Betaproteobacteria</taxon>
        <taxon>Burkholderiales</taxon>
        <taxon>Comamonadaceae</taxon>
        <taxon>Polaromonas</taxon>
    </lineage>
</organism>
<reference evidence="3" key="1">
    <citation type="journal article" date="2019" name="Int. J. Syst. Evol. Microbiol.">
        <title>The Global Catalogue of Microorganisms (GCM) 10K type strain sequencing project: providing services to taxonomists for standard genome sequencing and annotation.</title>
        <authorList>
            <consortium name="The Broad Institute Genomics Platform"/>
            <consortium name="The Broad Institute Genome Sequencing Center for Infectious Disease"/>
            <person name="Wu L."/>
            <person name="Ma J."/>
        </authorList>
    </citation>
    <scope>NUCLEOTIDE SEQUENCE [LARGE SCALE GENOMIC DNA]</scope>
    <source>
        <strain evidence="3">CGMCC 4.7277</strain>
    </source>
</reference>
<proteinExistence type="predicted"/>
<sequence>MPNVQYGIDHPVVTIRDLDKAREQFKKLGFEPNPVGFHPWGTTMSLLMFKENFIELISVNDASKFGTNSVGGFCYGRNVGKFLDRVEGLGLVALHSKDCKADHQALVNRGLVSQGQIDFRRDMKKPDGTPDVAIVSLGLFLNEEERDVSNFICHQHRPELIWVPAWQNHPNGVEAITAVNYVADRPMELAPRYVAFYGDDRVKKSADYVEADSGCGAIRIASPKRVEEMFGSIPMPDWKGDKAPHGIAITVSTPRFDELGEMWTKAGIPSTTSSRGTLLIAPEHCGNVIMEFERKQ</sequence>
<dbReference type="SUPFAM" id="SSF54593">
    <property type="entry name" value="Glyoxalase/Bleomycin resistance protein/Dihydroxybiphenyl dioxygenase"/>
    <property type="match status" value="1"/>
</dbReference>
<dbReference type="RefSeq" id="WP_068831966.1">
    <property type="nucleotide sequence ID" value="NZ_JBHSMX010000066.1"/>
</dbReference>
<evidence type="ECO:0000313" key="3">
    <source>
        <dbReference type="Proteomes" id="UP001596084"/>
    </source>
</evidence>
<keyword evidence="3" id="KW-1185">Reference proteome</keyword>
<dbReference type="PANTHER" id="PTHR40265">
    <property type="entry name" value="BLL2707 PROTEIN"/>
    <property type="match status" value="1"/>
</dbReference>
<evidence type="ECO:0000259" key="1">
    <source>
        <dbReference type="Pfam" id="PF13468"/>
    </source>
</evidence>
<dbReference type="PANTHER" id="PTHR40265:SF1">
    <property type="entry name" value="GLYOXALASE-LIKE DOMAIN-CONTAINING PROTEIN"/>
    <property type="match status" value="1"/>
</dbReference>
<dbReference type="InterPro" id="IPR025870">
    <property type="entry name" value="Glyoxalase-like_dom"/>
</dbReference>
<dbReference type="Proteomes" id="UP001596084">
    <property type="component" value="Unassembled WGS sequence"/>
</dbReference>